<evidence type="ECO:0000256" key="7">
    <source>
        <dbReference type="ARBA" id="ARBA00023204"/>
    </source>
</evidence>
<dbReference type="InterPro" id="IPR011545">
    <property type="entry name" value="DEAD/DEAH_box_helicase_dom"/>
</dbReference>
<sequence>MTALGAGQGGHVGPPITLDTTLVDAFGSERAEQATAELGVVTVGDLVRHFPFRYEGGLRADEGTRATMPRIGDDVVVLGTIVRVVPTDFRKSNVKRRGPARIFKMTVSNKVRQYDVTFFAAMDRVMIPGRRVLLSGRLGEFRGNLQLTHPDWLLVPDETLSPAEAMRETLAALDGASATGGAAKTPGKGKGRKSSSGAGRLLHTRLELLMHPLIPIYHATKHMPTWTTMSLVADALDRLAPVPESLDVAFLAAHGLMELDRAVRVVHQPEHRADAAAARRRIAFDEAIAIQTVLAQRAQSEATAAAPPLTGGDGMLEQELRDRLPFTLTGGQEAVLAEITGDLERKRPMTRLLQGEVGSGKTLVALLAMLRAVDVGRQAVLLAPTEVLATQHLLSIRKMLGPLAMAGQLGAAERATTVTLLTGSMGTKARREALLQIVTGEAGIVIGTHALLEDTVDYFDLGLVVVDEQHRFGVEQRDRLRRRGRDGATPHLLVMTATPIPRTIALTQFGDMETSVLSELPRGRQAIQTSVVPADNQAWVARMWSRVDEEVGRGRQVYVVCPRIGLDDEKPGGDGEFTDADYSFDVVDAPVRGAATSGSGTSGSGKSGSGKSGSEDERATKPDTASALQMYEEITSGPLGRRRVGLLHGRLPADEKAATMADFAAGEIDILVSTTVIEVGVDVANATTMLVMDADRFGISQLHQLRGRVGRGGLPGLCLLETATESARTIERLQAVAATLDGFELAQLDLEYRGFGDILGVDQSGMARRLSCLDLARDGDVLEAARGYAVMVTAEDSDLSGHPELREINAVILGGDRLGYLDKA</sequence>
<gene>
    <name evidence="11" type="primary">recG</name>
    <name evidence="11" type="ORF">GCM10023147_48500</name>
</gene>
<keyword evidence="7" id="KW-0234">DNA repair</keyword>
<dbReference type="SUPFAM" id="SSF50249">
    <property type="entry name" value="Nucleic acid-binding proteins"/>
    <property type="match status" value="1"/>
</dbReference>
<dbReference type="EMBL" id="BAABFR010000137">
    <property type="protein sequence ID" value="GAA4405384.1"/>
    <property type="molecule type" value="Genomic_DNA"/>
</dbReference>
<keyword evidence="5" id="KW-0067">ATP-binding</keyword>
<feature type="domain" description="Helicase C-terminal" evidence="10">
    <location>
        <begin position="604"/>
        <end position="751"/>
    </location>
</feature>
<dbReference type="PANTHER" id="PTHR47964">
    <property type="entry name" value="ATP-DEPENDENT DNA HELICASE HOMOLOG RECG, CHLOROPLASTIC"/>
    <property type="match status" value="1"/>
</dbReference>
<dbReference type="Gene3D" id="2.40.50.140">
    <property type="entry name" value="Nucleic acid-binding proteins"/>
    <property type="match status" value="1"/>
</dbReference>
<feature type="compositionally biased region" description="Gly residues" evidence="8">
    <location>
        <begin position="600"/>
        <end position="611"/>
    </location>
</feature>
<protein>
    <submittedName>
        <fullName evidence="11">ATP-dependent DNA helicase RecG</fullName>
    </submittedName>
</protein>
<reference evidence="12" key="1">
    <citation type="journal article" date="2019" name="Int. J. Syst. Evol. Microbiol.">
        <title>The Global Catalogue of Microorganisms (GCM) 10K type strain sequencing project: providing services to taxonomists for standard genome sequencing and annotation.</title>
        <authorList>
            <consortium name="The Broad Institute Genomics Platform"/>
            <consortium name="The Broad Institute Genome Sequencing Center for Infectious Disease"/>
            <person name="Wu L."/>
            <person name="Ma J."/>
        </authorList>
    </citation>
    <scope>NUCLEOTIDE SEQUENCE [LARGE SCALE GENOMIC DNA]</scope>
    <source>
        <strain evidence="12">JCM 17688</strain>
    </source>
</reference>
<dbReference type="SMART" id="SM00487">
    <property type="entry name" value="DEXDc"/>
    <property type="match status" value="1"/>
</dbReference>
<dbReference type="RefSeq" id="WP_345001109.1">
    <property type="nucleotide sequence ID" value="NZ_BAABFR010000137.1"/>
</dbReference>
<feature type="region of interest" description="Disordered" evidence="8">
    <location>
        <begin position="593"/>
        <end position="628"/>
    </location>
</feature>
<evidence type="ECO:0000313" key="12">
    <source>
        <dbReference type="Proteomes" id="UP001500635"/>
    </source>
</evidence>
<dbReference type="PROSITE" id="PS51192">
    <property type="entry name" value="HELICASE_ATP_BIND_1"/>
    <property type="match status" value="1"/>
</dbReference>
<dbReference type="Pfam" id="PF00271">
    <property type="entry name" value="Helicase_C"/>
    <property type="match status" value="1"/>
</dbReference>
<comment type="caution">
    <text evidence="11">The sequence shown here is derived from an EMBL/GenBank/DDBJ whole genome shotgun (WGS) entry which is preliminary data.</text>
</comment>
<keyword evidence="12" id="KW-1185">Reference proteome</keyword>
<dbReference type="InterPro" id="IPR001650">
    <property type="entry name" value="Helicase_C-like"/>
</dbReference>
<keyword evidence="3" id="KW-0378">Hydrolase</keyword>
<dbReference type="InterPro" id="IPR012340">
    <property type="entry name" value="NA-bd_OB-fold"/>
</dbReference>
<feature type="compositionally biased region" description="Low complexity" evidence="8">
    <location>
        <begin position="176"/>
        <end position="186"/>
    </location>
</feature>
<keyword evidence="2" id="KW-0227">DNA damage</keyword>
<evidence type="ECO:0000256" key="3">
    <source>
        <dbReference type="ARBA" id="ARBA00022801"/>
    </source>
</evidence>
<name>A0ABP8KEI7_9ACTN</name>
<proteinExistence type="predicted"/>
<evidence type="ECO:0000256" key="8">
    <source>
        <dbReference type="SAM" id="MobiDB-lite"/>
    </source>
</evidence>
<dbReference type="InterPro" id="IPR045562">
    <property type="entry name" value="RecG_dom3_C"/>
</dbReference>
<evidence type="ECO:0000256" key="4">
    <source>
        <dbReference type="ARBA" id="ARBA00022806"/>
    </source>
</evidence>
<evidence type="ECO:0000259" key="9">
    <source>
        <dbReference type="PROSITE" id="PS51192"/>
    </source>
</evidence>
<dbReference type="SMART" id="SM00490">
    <property type="entry name" value="HELICc"/>
    <property type="match status" value="1"/>
</dbReference>
<feature type="domain" description="Helicase ATP-binding" evidence="9">
    <location>
        <begin position="342"/>
        <end position="517"/>
    </location>
</feature>
<dbReference type="Proteomes" id="UP001500635">
    <property type="component" value="Unassembled WGS sequence"/>
</dbReference>
<dbReference type="CDD" id="cd04488">
    <property type="entry name" value="RecG_wedge_OBF"/>
    <property type="match status" value="1"/>
</dbReference>
<dbReference type="SUPFAM" id="SSF52540">
    <property type="entry name" value="P-loop containing nucleoside triphosphate hydrolases"/>
    <property type="match status" value="2"/>
</dbReference>
<dbReference type="InterPro" id="IPR047112">
    <property type="entry name" value="RecG/Mfd"/>
</dbReference>
<dbReference type="InterPro" id="IPR014001">
    <property type="entry name" value="Helicase_ATP-bd"/>
</dbReference>
<evidence type="ECO:0000256" key="6">
    <source>
        <dbReference type="ARBA" id="ARBA00023125"/>
    </source>
</evidence>
<dbReference type="InterPro" id="IPR027417">
    <property type="entry name" value="P-loop_NTPase"/>
</dbReference>
<dbReference type="GO" id="GO:0004386">
    <property type="term" value="F:helicase activity"/>
    <property type="evidence" value="ECO:0007669"/>
    <property type="project" value="UniProtKB-KW"/>
</dbReference>
<evidence type="ECO:0000259" key="10">
    <source>
        <dbReference type="PROSITE" id="PS51194"/>
    </source>
</evidence>
<evidence type="ECO:0000256" key="1">
    <source>
        <dbReference type="ARBA" id="ARBA00022741"/>
    </source>
</evidence>
<keyword evidence="6" id="KW-0238">DNA-binding</keyword>
<accession>A0ABP8KEI7</accession>
<dbReference type="PANTHER" id="PTHR47964:SF1">
    <property type="entry name" value="ATP-DEPENDENT DNA HELICASE HOMOLOG RECG, CHLOROPLASTIC"/>
    <property type="match status" value="1"/>
</dbReference>
<keyword evidence="1" id="KW-0547">Nucleotide-binding</keyword>
<evidence type="ECO:0000256" key="5">
    <source>
        <dbReference type="ARBA" id="ARBA00022840"/>
    </source>
</evidence>
<dbReference type="PROSITE" id="PS51194">
    <property type="entry name" value="HELICASE_CTER"/>
    <property type="match status" value="1"/>
</dbReference>
<keyword evidence="4 11" id="KW-0347">Helicase</keyword>
<evidence type="ECO:0000313" key="11">
    <source>
        <dbReference type="EMBL" id="GAA4405384.1"/>
    </source>
</evidence>
<dbReference type="Gene3D" id="3.40.50.300">
    <property type="entry name" value="P-loop containing nucleotide triphosphate hydrolases"/>
    <property type="match status" value="2"/>
</dbReference>
<evidence type="ECO:0000256" key="2">
    <source>
        <dbReference type="ARBA" id="ARBA00022763"/>
    </source>
</evidence>
<dbReference type="Pfam" id="PF00270">
    <property type="entry name" value="DEAD"/>
    <property type="match status" value="1"/>
</dbReference>
<dbReference type="Pfam" id="PF19833">
    <property type="entry name" value="RecG_dom3_C"/>
    <property type="match status" value="1"/>
</dbReference>
<organism evidence="11 12">
    <name type="scientific">Tsukamurella soli</name>
    <dbReference type="NCBI Taxonomy" id="644556"/>
    <lineage>
        <taxon>Bacteria</taxon>
        <taxon>Bacillati</taxon>
        <taxon>Actinomycetota</taxon>
        <taxon>Actinomycetes</taxon>
        <taxon>Mycobacteriales</taxon>
        <taxon>Tsukamurellaceae</taxon>
        <taxon>Tsukamurella</taxon>
    </lineage>
</organism>
<feature type="region of interest" description="Disordered" evidence="8">
    <location>
        <begin position="176"/>
        <end position="197"/>
    </location>
</feature>